<evidence type="ECO:0000313" key="2">
    <source>
        <dbReference type="EMBL" id="CAF4567579.1"/>
    </source>
</evidence>
<dbReference type="Pfam" id="PF08484">
    <property type="entry name" value="Methyltransf_14"/>
    <property type="match status" value="1"/>
</dbReference>
<dbReference type="InterPro" id="IPR029063">
    <property type="entry name" value="SAM-dependent_MTases_sf"/>
</dbReference>
<reference evidence="2" key="1">
    <citation type="submission" date="2021-02" db="EMBL/GenBank/DDBJ databases">
        <authorList>
            <person name="Nowell W R."/>
        </authorList>
    </citation>
    <scope>NUCLEOTIDE SEQUENCE</scope>
</reference>
<evidence type="ECO:0000259" key="1">
    <source>
        <dbReference type="Pfam" id="PF08484"/>
    </source>
</evidence>
<comment type="caution">
    <text evidence="2">The sequence shown here is derived from an EMBL/GenBank/DDBJ whole genome shotgun (WGS) entry which is preliminary data.</text>
</comment>
<organism evidence="2 3">
    <name type="scientific">Rotaria magnacalcarata</name>
    <dbReference type="NCBI Taxonomy" id="392030"/>
    <lineage>
        <taxon>Eukaryota</taxon>
        <taxon>Metazoa</taxon>
        <taxon>Spiralia</taxon>
        <taxon>Gnathifera</taxon>
        <taxon>Rotifera</taxon>
        <taxon>Eurotatoria</taxon>
        <taxon>Bdelloidea</taxon>
        <taxon>Philodinida</taxon>
        <taxon>Philodinidae</taxon>
        <taxon>Rotaria</taxon>
    </lineage>
</organism>
<evidence type="ECO:0000313" key="3">
    <source>
        <dbReference type="Proteomes" id="UP000663866"/>
    </source>
</evidence>
<dbReference type="Proteomes" id="UP000663866">
    <property type="component" value="Unassembled WGS sequence"/>
</dbReference>
<keyword evidence="3" id="KW-1185">Reference proteome</keyword>
<dbReference type="Gene3D" id="3.40.50.150">
    <property type="entry name" value="Vaccinia Virus protein VP39"/>
    <property type="match status" value="1"/>
</dbReference>
<accession>A0A820ZMZ6</accession>
<sequence>MYETGQFDTVYHEHISFFTAHSFKKLADIVGLAIVRFEITSIHGHSCLVTFQRVDSSNTTFLTRFKTELTPSLSIALQKERTLGMTDPWFYIKYEAQAKGMREWISHQLASIQAQHHTIIAYGAAAK</sequence>
<dbReference type="AlphaFoldDB" id="A0A820ZMZ6"/>
<dbReference type="InterPro" id="IPR013691">
    <property type="entry name" value="MeTrfase_14"/>
</dbReference>
<protein>
    <recommendedName>
        <fullName evidence="1">C-methyltransferase domain-containing protein</fullName>
    </recommendedName>
</protein>
<gene>
    <name evidence="2" type="ORF">OVN521_LOCUS43911</name>
</gene>
<feature type="non-terminal residue" evidence="2">
    <location>
        <position position="127"/>
    </location>
</feature>
<feature type="domain" description="C-methyltransferase" evidence="1">
    <location>
        <begin position="66"/>
        <end position="127"/>
    </location>
</feature>
<dbReference type="EMBL" id="CAJOBG010064584">
    <property type="protein sequence ID" value="CAF4567579.1"/>
    <property type="molecule type" value="Genomic_DNA"/>
</dbReference>
<proteinExistence type="predicted"/>
<name>A0A820ZMZ6_9BILA</name>